<dbReference type="Pfam" id="PF00486">
    <property type="entry name" value="Trans_reg_C"/>
    <property type="match status" value="1"/>
</dbReference>
<keyword evidence="2" id="KW-0902">Two-component regulatory system</keyword>
<dbReference type="PANTHER" id="PTHR48111">
    <property type="entry name" value="REGULATOR OF RPOS"/>
    <property type="match status" value="1"/>
</dbReference>
<evidence type="ECO:0000259" key="9">
    <source>
        <dbReference type="PROSITE" id="PS51755"/>
    </source>
</evidence>
<evidence type="ECO:0000256" key="2">
    <source>
        <dbReference type="ARBA" id="ARBA00023012"/>
    </source>
</evidence>
<dbReference type="EMBL" id="FYEK01000066">
    <property type="protein sequence ID" value="SNB73022.1"/>
    <property type="molecule type" value="Genomic_DNA"/>
</dbReference>
<dbReference type="SMART" id="SM00862">
    <property type="entry name" value="Trans_reg_C"/>
    <property type="match status" value="1"/>
</dbReference>
<accession>A0A212RL10</accession>
<dbReference type="FunFam" id="3.40.50.2300:FF:000001">
    <property type="entry name" value="DNA-binding response regulator PhoB"/>
    <property type="match status" value="1"/>
</dbReference>
<feature type="domain" description="Response regulatory" evidence="8">
    <location>
        <begin position="33"/>
        <end position="146"/>
    </location>
</feature>
<dbReference type="InterPro" id="IPR001867">
    <property type="entry name" value="OmpR/PhoB-type_DNA-bd"/>
</dbReference>
<keyword evidence="11" id="KW-1185">Reference proteome</keyword>
<evidence type="ECO:0000313" key="11">
    <source>
        <dbReference type="Proteomes" id="UP000197025"/>
    </source>
</evidence>
<dbReference type="InterPro" id="IPR001789">
    <property type="entry name" value="Sig_transdc_resp-reg_receiver"/>
</dbReference>
<evidence type="ECO:0000256" key="1">
    <source>
        <dbReference type="ARBA" id="ARBA00022553"/>
    </source>
</evidence>
<dbReference type="InterPro" id="IPR011006">
    <property type="entry name" value="CheY-like_superfamily"/>
</dbReference>
<dbReference type="InParanoid" id="A0A212RL10"/>
<dbReference type="Proteomes" id="UP000197025">
    <property type="component" value="Unassembled WGS sequence"/>
</dbReference>
<evidence type="ECO:0000256" key="3">
    <source>
        <dbReference type="ARBA" id="ARBA00023015"/>
    </source>
</evidence>
<dbReference type="Pfam" id="PF00072">
    <property type="entry name" value="Response_reg"/>
    <property type="match status" value="1"/>
</dbReference>
<protein>
    <submittedName>
        <fullName evidence="10">Two-component system, OmpR family, KDP operon response regulator KdpE</fullName>
    </submittedName>
</protein>
<keyword evidence="4 7" id="KW-0238">DNA-binding</keyword>
<dbReference type="PANTHER" id="PTHR48111:SF40">
    <property type="entry name" value="PHOSPHATE REGULON TRANSCRIPTIONAL REGULATORY PROTEIN PHOB"/>
    <property type="match status" value="1"/>
</dbReference>
<dbReference type="OrthoDB" id="9790454at2"/>
<dbReference type="Gene3D" id="6.10.250.690">
    <property type="match status" value="1"/>
</dbReference>
<dbReference type="InterPro" id="IPR039420">
    <property type="entry name" value="WalR-like"/>
</dbReference>
<sequence>MEDRGRYPEREFVIHTQSIHLGGSVPPMSEKAKVLVIDDDLLLREVLARALTQEGYEVLTAETGREGLLLFDQHNPDLVILDVLLPDLDGWEVCRRIRQVSTVPILFLTALEGIPERVRGLVLGGDDYIVKPFAVEELLARAEAILRRVRQAAPIEGASIRLGDGALVIDRERRQVWFQGRLLELSPIEYTLLLYLAERAGRVVSINELLTAVWGGPQEGSIQALRWYIWNLRQKMETNPHRPRWIQTVRRYGYRLNG</sequence>
<evidence type="ECO:0000313" key="10">
    <source>
        <dbReference type="EMBL" id="SNB73022.1"/>
    </source>
</evidence>
<dbReference type="GO" id="GO:0006355">
    <property type="term" value="P:regulation of DNA-templated transcription"/>
    <property type="evidence" value="ECO:0007669"/>
    <property type="project" value="InterPro"/>
</dbReference>
<name>A0A212RL10_9CHLR</name>
<feature type="domain" description="OmpR/PhoB-type" evidence="9">
    <location>
        <begin position="157"/>
        <end position="258"/>
    </location>
</feature>
<dbReference type="PROSITE" id="PS50110">
    <property type="entry name" value="RESPONSE_REGULATORY"/>
    <property type="match status" value="1"/>
</dbReference>
<keyword evidence="5" id="KW-0804">Transcription</keyword>
<dbReference type="InterPro" id="IPR036388">
    <property type="entry name" value="WH-like_DNA-bd_sf"/>
</dbReference>
<dbReference type="CDD" id="cd17574">
    <property type="entry name" value="REC_OmpR"/>
    <property type="match status" value="1"/>
</dbReference>
<dbReference type="GO" id="GO:0000976">
    <property type="term" value="F:transcription cis-regulatory region binding"/>
    <property type="evidence" value="ECO:0007669"/>
    <property type="project" value="TreeGrafter"/>
</dbReference>
<reference evidence="11" key="1">
    <citation type="submission" date="2017-06" db="EMBL/GenBank/DDBJ databases">
        <authorList>
            <person name="Varghese N."/>
            <person name="Submissions S."/>
        </authorList>
    </citation>
    <scope>NUCLEOTIDE SEQUENCE [LARGE SCALE GENOMIC DNA]</scope>
    <source>
        <strain evidence="11">JAD2</strain>
    </source>
</reference>
<dbReference type="Gene3D" id="1.10.10.10">
    <property type="entry name" value="Winged helix-like DNA-binding domain superfamily/Winged helix DNA-binding domain"/>
    <property type="match status" value="1"/>
</dbReference>
<organism evidence="10 11">
    <name type="scientific">Thermoflexus hugenholtzii JAD2</name>
    <dbReference type="NCBI Taxonomy" id="877466"/>
    <lineage>
        <taxon>Bacteria</taxon>
        <taxon>Bacillati</taxon>
        <taxon>Chloroflexota</taxon>
        <taxon>Thermoflexia</taxon>
        <taxon>Thermoflexales</taxon>
        <taxon>Thermoflexaceae</taxon>
        <taxon>Thermoflexus</taxon>
    </lineage>
</organism>
<dbReference type="SUPFAM" id="SSF46894">
    <property type="entry name" value="C-terminal effector domain of the bipartite response regulators"/>
    <property type="match status" value="1"/>
</dbReference>
<dbReference type="AlphaFoldDB" id="A0A212RL10"/>
<feature type="modified residue" description="4-aspartylphosphate" evidence="6">
    <location>
        <position position="82"/>
    </location>
</feature>
<dbReference type="RefSeq" id="WP_159461747.1">
    <property type="nucleotide sequence ID" value="NZ_FYEK01000066.1"/>
</dbReference>
<dbReference type="GO" id="GO:0000156">
    <property type="term" value="F:phosphorelay response regulator activity"/>
    <property type="evidence" value="ECO:0007669"/>
    <property type="project" value="TreeGrafter"/>
</dbReference>
<keyword evidence="1 6" id="KW-0597">Phosphoprotein</keyword>
<feature type="DNA-binding region" description="OmpR/PhoB-type" evidence="7">
    <location>
        <begin position="157"/>
        <end position="258"/>
    </location>
</feature>
<dbReference type="GO" id="GO:0005829">
    <property type="term" value="C:cytosol"/>
    <property type="evidence" value="ECO:0007669"/>
    <property type="project" value="TreeGrafter"/>
</dbReference>
<dbReference type="SMART" id="SM00448">
    <property type="entry name" value="REC"/>
    <property type="match status" value="1"/>
</dbReference>
<evidence type="ECO:0000259" key="8">
    <source>
        <dbReference type="PROSITE" id="PS50110"/>
    </source>
</evidence>
<dbReference type="GO" id="GO:0032993">
    <property type="term" value="C:protein-DNA complex"/>
    <property type="evidence" value="ECO:0007669"/>
    <property type="project" value="TreeGrafter"/>
</dbReference>
<gene>
    <name evidence="10" type="ORF">SAMN02746019_00016990</name>
</gene>
<dbReference type="Gene3D" id="3.40.50.2300">
    <property type="match status" value="1"/>
</dbReference>
<dbReference type="InterPro" id="IPR016032">
    <property type="entry name" value="Sig_transdc_resp-reg_C-effctor"/>
</dbReference>
<keyword evidence="3" id="KW-0805">Transcription regulation</keyword>
<dbReference type="SUPFAM" id="SSF52172">
    <property type="entry name" value="CheY-like"/>
    <property type="match status" value="1"/>
</dbReference>
<evidence type="ECO:0000256" key="6">
    <source>
        <dbReference type="PROSITE-ProRule" id="PRU00169"/>
    </source>
</evidence>
<proteinExistence type="predicted"/>
<evidence type="ECO:0000256" key="4">
    <source>
        <dbReference type="ARBA" id="ARBA00023125"/>
    </source>
</evidence>
<dbReference type="PROSITE" id="PS51755">
    <property type="entry name" value="OMPR_PHOB"/>
    <property type="match status" value="1"/>
</dbReference>
<evidence type="ECO:0000256" key="5">
    <source>
        <dbReference type="ARBA" id="ARBA00023163"/>
    </source>
</evidence>
<dbReference type="CDD" id="cd00383">
    <property type="entry name" value="trans_reg_C"/>
    <property type="match status" value="1"/>
</dbReference>
<evidence type="ECO:0000256" key="7">
    <source>
        <dbReference type="PROSITE-ProRule" id="PRU01091"/>
    </source>
</evidence>